<evidence type="ECO:0000256" key="1">
    <source>
        <dbReference type="SAM" id="Phobius"/>
    </source>
</evidence>
<keyword evidence="1" id="KW-0812">Transmembrane</keyword>
<comment type="caution">
    <text evidence="2">The sequence shown here is derived from an EMBL/GenBank/DDBJ whole genome shotgun (WGS) entry which is preliminary data.</text>
</comment>
<evidence type="ECO:0000313" key="2">
    <source>
        <dbReference type="EMBL" id="KAG8535782.1"/>
    </source>
</evidence>
<proteinExistence type="predicted"/>
<organism evidence="2 3">
    <name type="scientific">Engystomops pustulosus</name>
    <name type="common">Tungara frog</name>
    <name type="synonym">Physalaemus pustulosus</name>
    <dbReference type="NCBI Taxonomy" id="76066"/>
    <lineage>
        <taxon>Eukaryota</taxon>
        <taxon>Metazoa</taxon>
        <taxon>Chordata</taxon>
        <taxon>Craniata</taxon>
        <taxon>Vertebrata</taxon>
        <taxon>Euteleostomi</taxon>
        <taxon>Amphibia</taxon>
        <taxon>Batrachia</taxon>
        <taxon>Anura</taxon>
        <taxon>Neobatrachia</taxon>
        <taxon>Hyloidea</taxon>
        <taxon>Leptodactylidae</taxon>
        <taxon>Leiuperinae</taxon>
        <taxon>Engystomops</taxon>
    </lineage>
</organism>
<sequence>MVPLIGAVSIGGKFSSRRRVSILGGRGGHGVLGQVIAALRGPGLSVPLIWIVLFLWGRRGRSCVLTILIHILHLHHLPVRLPSRCVGAAGTVLRGAQFCRCRRIPH</sequence>
<keyword evidence="1" id="KW-0472">Membrane</keyword>
<gene>
    <name evidence="2" type="ORF">GDO81_027782</name>
</gene>
<name>A0AAV6YF08_ENGPU</name>
<keyword evidence="1" id="KW-1133">Transmembrane helix</keyword>
<keyword evidence="3" id="KW-1185">Reference proteome</keyword>
<dbReference type="AlphaFoldDB" id="A0AAV6YF08"/>
<evidence type="ECO:0000313" key="3">
    <source>
        <dbReference type="Proteomes" id="UP000824782"/>
    </source>
</evidence>
<accession>A0AAV6YF08</accession>
<dbReference type="Proteomes" id="UP000824782">
    <property type="component" value="Unassembled WGS sequence"/>
</dbReference>
<reference evidence="2" key="1">
    <citation type="thesis" date="2020" institute="ProQuest LLC" country="789 East Eisenhower Parkway, Ann Arbor, MI, USA">
        <title>Comparative Genomics and Chromosome Evolution.</title>
        <authorList>
            <person name="Mudd A.B."/>
        </authorList>
    </citation>
    <scope>NUCLEOTIDE SEQUENCE</scope>
    <source>
        <strain evidence="2">237g6f4</strain>
        <tissue evidence="2">Blood</tissue>
    </source>
</reference>
<feature type="transmembrane region" description="Helical" evidence="1">
    <location>
        <begin position="31"/>
        <end position="56"/>
    </location>
</feature>
<protein>
    <submittedName>
        <fullName evidence="2">Uncharacterized protein</fullName>
    </submittedName>
</protein>
<dbReference type="EMBL" id="WNYA01057617">
    <property type="protein sequence ID" value="KAG8535782.1"/>
    <property type="molecule type" value="Genomic_DNA"/>
</dbReference>